<proteinExistence type="predicted"/>
<dbReference type="Proteomes" id="UP000663828">
    <property type="component" value="Unassembled WGS sequence"/>
</dbReference>
<dbReference type="InterPro" id="IPR011042">
    <property type="entry name" value="6-blade_b-propeller_TolB-like"/>
</dbReference>
<dbReference type="SUPFAM" id="SSF101898">
    <property type="entry name" value="NHL repeat"/>
    <property type="match status" value="1"/>
</dbReference>
<gene>
    <name evidence="5" type="ORF">EDS130_LOCUS29007</name>
    <name evidence="4" type="ORF">XAT740_LOCUS24076</name>
</gene>
<evidence type="ECO:0000256" key="1">
    <source>
        <dbReference type="ARBA" id="ARBA00022737"/>
    </source>
</evidence>
<keyword evidence="3" id="KW-1133">Transmembrane helix</keyword>
<sequence>MVIVRATRSKVHRCHHLRSVTHNGSQSTRVIHVSIRSRPKIPLSNKVAMTSEKTSQAIMTPIHSTKSTNLRSVSPSEFQDQSVITINSSKLTEAKMFYSNSNGLGITREYHRDSNKKKKAKQKKIFLTISISIGIVLLLLSILIPVLLLTLQKKKTTYPEAKLRWNSTGITVAGITGLSGVANNCLNAPMSVAIDRLNTLYIADYTCYRIQRWLRDATSGTTVAGNLNCTAGSTLTGLTLPTHILLDSDDNMYITDYSSSKILLWPNNATIGRIIAGTGVIGNASNELFTPFGLTRDSDTGTLYIADTNNHRIMRYLYNATSGTVVAGGNGPGLNSSQLYSPSSVYYESFSDSLIIVNFNLNNVVRWKIGDSRWNLITGSANGTMGSTSTLLSSPIGMTVDPMGNIYVADFNNHRIQFFLSSEANGTTIAGVSTVSGSDTTHLTTPYGVALDNQLNLYVADTGNHRIQKFIRY</sequence>
<feature type="repeat" description="NHL" evidence="2">
    <location>
        <begin position="430"/>
        <end position="470"/>
    </location>
</feature>
<keyword evidence="6" id="KW-1185">Reference proteome</keyword>
<dbReference type="AlphaFoldDB" id="A0A815BJI4"/>
<dbReference type="PROSITE" id="PS51125">
    <property type="entry name" value="NHL"/>
    <property type="match status" value="2"/>
</dbReference>
<protein>
    <recommendedName>
        <fullName evidence="8">NHL repeat containing protein-like protein</fullName>
    </recommendedName>
</protein>
<evidence type="ECO:0000313" key="7">
    <source>
        <dbReference type="Proteomes" id="UP000663852"/>
    </source>
</evidence>
<feature type="repeat" description="NHL" evidence="2">
    <location>
        <begin position="392"/>
        <end position="422"/>
    </location>
</feature>
<evidence type="ECO:0000313" key="6">
    <source>
        <dbReference type="Proteomes" id="UP000663828"/>
    </source>
</evidence>
<dbReference type="Gene3D" id="2.120.10.30">
    <property type="entry name" value="TolB, C-terminal domain"/>
    <property type="match status" value="1"/>
</dbReference>
<keyword evidence="3" id="KW-0472">Membrane</keyword>
<dbReference type="GO" id="GO:0008270">
    <property type="term" value="F:zinc ion binding"/>
    <property type="evidence" value="ECO:0007669"/>
    <property type="project" value="UniProtKB-KW"/>
</dbReference>
<dbReference type="OrthoDB" id="273823at2759"/>
<dbReference type="InterPro" id="IPR001258">
    <property type="entry name" value="NHL_repeat"/>
</dbReference>
<dbReference type="Gene3D" id="2.40.10.500">
    <property type="match status" value="1"/>
</dbReference>
<accession>A0A815BJI4</accession>
<keyword evidence="3" id="KW-0812">Transmembrane</keyword>
<evidence type="ECO:0008006" key="8">
    <source>
        <dbReference type="Google" id="ProtNLM"/>
    </source>
</evidence>
<name>A0A815BJI4_ADIRI</name>
<organism evidence="5 7">
    <name type="scientific">Adineta ricciae</name>
    <name type="common">Rotifer</name>
    <dbReference type="NCBI Taxonomy" id="249248"/>
    <lineage>
        <taxon>Eukaryota</taxon>
        <taxon>Metazoa</taxon>
        <taxon>Spiralia</taxon>
        <taxon>Gnathifera</taxon>
        <taxon>Rotifera</taxon>
        <taxon>Eurotatoria</taxon>
        <taxon>Bdelloidea</taxon>
        <taxon>Adinetida</taxon>
        <taxon>Adinetidae</taxon>
        <taxon>Adineta</taxon>
    </lineage>
</organism>
<dbReference type="Pfam" id="PF01436">
    <property type="entry name" value="NHL"/>
    <property type="match status" value="2"/>
</dbReference>
<reference evidence="5" key="1">
    <citation type="submission" date="2021-02" db="EMBL/GenBank/DDBJ databases">
        <authorList>
            <person name="Nowell W R."/>
        </authorList>
    </citation>
    <scope>NUCLEOTIDE SEQUENCE</scope>
</reference>
<evidence type="ECO:0000256" key="2">
    <source>
        <dbReference type="PROSITE-ProRule" id="PRU00504"/>
    </source>
</evidence>
<dbReference type="CDD" id="cd05819">
    <property type="entry name" value="NHL"/>
    <property type="match status" value="1"/>
</dbReference>
<dbReference type="PANTHER" id="PTHR24104:SF25">
    <property type="entry name" value="PROTEIN LIN-41"/>
    <property type="match status" value="1"/>
</dbReference>
<evidence type="ECO:0000313" key="5">
    <source>
        <dbReference type="EMBL" id="CAF1270518.1"/>
    </source>
</evidence>
<keyword evidence="1" id="KW-0677">Repeat</keyword>
<comment type="caution">
    <text evidence="5">The sequence shown here is derived from an EMBL/GenBank/DDBJ whole genome shotgun (WGS) entry which is preliminary data.</text>
</comment>
<dbReference type="Proteomes" id="UP000663852">
    <property type="component" value="Unassembled WGS sequence"/>
</dbReference>
<dbReference type="EMBL" id="CAJNOJ010000192">
    <property type="protein sequence ID" value="CAF1270518.1"/>
    <property type="molecule type" value="Genomic_DNA"/>
</dbReference>
<evidence type="ECO:0000313" key="4">
    <source>
        <dbReference type="EMBL" id="CAF1208775.1"/>
    </source>
</evidence>
<dbReference type="PANTHER" id="PTHR24104">
    <property type="entry name" value="E3 UBIQUITIN-PROTEIN LIGASE NHLRC1-RELATED"/>
    <property type="match status" value="1"/>
</dbReference>
<dbReference type="InterPro" id="IPR050952">
    <property type="entry name" value="TRIM-NHL_E3_ligases"/>
</dbReference>
<dbReference type="EMBL" id="CAJNOR010001845">
    <property type="protein sequence ID" value="CAF1208775.1"/>
    <property type="molecule type" value="Genomic_DNA"/>
</dbReference>
<evidence type="ECO:0000256" key="3">
    <source>
        <dbReference type="SAM" id="Phobius"/>
    </source>
</evidence>
<feature type="transmembrane region" description="Helical" evidence="3">
    <location>
        <begin position="125"/>
        <end position="149"/>
    </location>
</feature>